<dbReference type="InterPro" id="IPR000172">
    <property type="entry name" value="GMC_OxRdtase_N"/>
</dbReference>
<dbReference type="InterPro" id="IPR007867">
    <property type="entry name" value="GMC_OxRtase_C"/>
</dbReference>
<comment type="similarity">
    <text evidence="1">Belongs to the GMC oxidoreductase family.</text>
</comment>
<keyword evidence="2" id="KW-0274">FAD</keyword>
<evidence type="ECO:0000256" key="2">
    <source>
        <dbReference type="PIRSR" id="PIRSR000137-2"/>
    </source>
</evidence>
<gene>
    <name evidence="5" type="ORF">NQ318_002292</name>
</gene>
<name>A0AAV8Z4J9_9CUCU</name>
<organism evidence="5 6">
    <name type="scientific">Aromia moschata</name>
    <dbReference type="NCBI Taxonomy" id="1265417"/>
    <lineage>
        <taxon>Eukaryota</taxon>
        <taxon>Metazoa</taxon>
        <taxon>Ecdysozoa</taxon>
        <taxon>Arthropoda</taxon>
        <taxon>Hexapoda</taxon>
        <taxon>Insecta</taxon>
        <taxon>Pterygota</taxon>
        <taxon>Neoptera</taxon>
        <taxon>Endopterygota</taxon>
        <taxon>Coleoptera</taxon>
        <taxon>Polyphaga</taxon>
        <taxon>Cucujiformia</taxon>
        <taxon>Chrysomeloidea</taxon>
        <taxon>Cerambycidae</taxon>
        <taxon>Cerambycinae</taxon>
        <taxon>Callichromatini</taxon>
        <taxon>Aromia</taxon>
    </lineage>
</organism>
<dbReference type="AlphaFoldDB" id="A0AAV8Z4J9"/>
<dbReference type="Pfam" id="PF00732">
    <property type="entry name" value="GMC_oxred_N"/>
    <property type="match status" value="1"/>
</dbReference>
<evidence type="ECO:0000259" key="4">
    <source>
        <dbReference type="Pfam" id="PF05199"/>
    </source>
</evidence>
<dbReference type="InterPro" id="IPR012132">
    <property type="entry name" value="GMC_OxRdtase"/>
</dbReference>
<sequence length="636" mass="70861">MYEVCKLSDETACIHLEMVFKSFLLVACLLVSATKASPFYLTQQYVEEFEHGLDELKQLSKTYEYHQADFLPENYSEKQTETDTEEFDFIVIGSGDSGAVIASRLSEIPEWKVLVLEAGVAETKFTQVPAVQTHLETTPYDWWHTTVSQNKSCLGMEENKCAIHAGKSLGGNSATNDMLYTRGNHKDYDIWADLGLDGWCWNDVLPYFKKIEDAHMHDLDRKYHNLGGPLHLEHFQHESGIAQNIFDGGHELGIKTVDYNGEHQLGLGIPQAITKKGRRNSVSEAYLIPADKRKNLVVRPLSQVVKIVISPHTKEAYAVKYIHDGHLYVVKAAKEIILAAGAINTPQLLLLSEVQELDPRKTWNISRSPPVADLKVGHNLKDHIAFVGLNFVFNETAKEVHEGEDSVVDYLKNAKGPLTTAGAEVLGFLKTEISKDKSDYPDVELLITMDLYNKGSRRRCTTPSGPRWKARPASPSPWCCCTPSPPESSPCTTKTPSTTPLINPNYLEDEENHDVDTLLAGIHKALKLAHTESLQKLGIHLNHNQVPGCEHEDVDAYWKCAIRHLSVSLRGVSGTARMGRETDKAAVVDHQLRVHGVHKLRVADASVIPVSISGHLTAPTIMIGEKAADLIKEHWK</sequence>
<evidence type="ECO:0000313" key="6">
    <source>
        <dbReference type="Proteomes" id="UP001162162"/>
    </source>
</evidence>
<comment type="caution">
    <text evidence="5">The sequence shown here is derived from an EMBL/GenBank/DDBJ whole genome shotgun (WGS) entry which is preliminary data.</text>
</comment>
<dbReference type="PIRSF" id="PIRSF000137">
    <property type="entry name" value="Alcohol_oxidase"/>
    <property type="match status" value="1"/>
</dbReference>
<dbReference type="PANTHER" id="PTHR11552">
    <property type="entry name" value="GLUCOSE-METHANOL-CHOLINE GMC OXIDOREDUCTASE"/>
    <property type="match status" value="1"/>
</dbReference>
<feature type="domain" description="Glucose-methanol-choline oxidoreductase C-terminal" evidence="4">
    <location>
        <begin position="494"/>
        <end position="624"/>
    </location>
</feature>
<dbReference type="Proteomes" id="UP001162162">
    <property type="component" value="Unassembled WGS sequence"/>
</dbReference>
<dbReference type="Gene3D" id="3.50.50.60">
    <property type="entry name" value="FAD/NAD(P)-binding domain"/>
    <property type="match status" value="1"/>
</dbReference>
<evidence type="ECO:0000259" key="3">
    <source>
        <dbReference type="Pfam" id="PF00732"/>
    </source>
</evidence>
<dbReference type="SUPFAM" id="SSF54373">
    <property type="entry name" value="FAD-linked reductases, C-terminal domain"/>
    <property type="match status" value="1"/>
</dbReference>
<dbReference type="Gene3D" id="3.30.560.10">
    <property type="entry name" value="Glucose Oxidase, domain 3"/>
    <property type="match status" value="1"/>
</dbReference>
<feature type="domain" description="Glucose-methanol-choline oxidoreductase N-terminal" evidence="3">
    <location>
        <begin position="88"/>
        <end position="384"/>
    </location>
</feature>
<accession>A0AAV8Z4J9</accession>
<keyword evidence="2" id="KW-0285">Flavoprotein</keyword>
<reference evidence="5" key="1">
    <citation type="journal article" date="2023" name="Insect Mol. Biol.">
        <title>Genome sequencing provides insights into the evolution of gene families encoding plant cell wall-degrading enzymes in longhorned beetles.</title>
        <authorList>
            <person name="Shin N.R."/>
            <person name="Okamura Y."/>
            <person name="Kirsch R."/>
            <person name="Pauchet Y."/>
        </authorList>
    </citation>
    <scope>NUCLEOTIDE SEQUENCE</scope>
    <source>
        <strain evidence="5">AMC_N1</strain>
    </source>
</reference>
<feature type="binding site" evidence="2">
    <location>
        <position position="304"/>
    </location>
    <ligand>
        <name>FAD</name>
        <dbReference type="ChEBI" id="CHEBI:57692"/>
    </ligand>
</feature>
<protein>
    <submittedName>
        <fullName evidence="5">Uncharacterized protein</fullName>
    </submittedName>
</protein>
<dbReference type="GO" id="GO:0050660">
    <property type="term" value="F:flavin adenine dinucleotide binding"/>
    <property type="evidence" value="ECO:0007669"/>
    <property type="project" value="InterPro"/>
</dbReference>
<dbReference type="Pfam" id="PF05199">
    <property type="entry name" value="GMC_oxred_C"/>
    <property type="match status" value="1"/>
</dbReference>
<keyword evidence="6" id="KW-1185">Reference proteome</keyword>
<dbReference type="InterPro" id="IPR036188">
    <property type="entry name" value="FAD/NAD-bd_sf"/>
</dbReference>
<dbReference type="PANTHER" id="PTHR11552:SF158">
    <property type="entry name" value="GH23626P-RELATED"/>
    <property type="match status" value="1"/>
</dbReference>
<dbReference type="GO" id="GO:0016614">
    <property type="term" value="F:oxidoreductase activity, acting on CH-OH group of donors"/>
    <property type="evidence" value="ECO:0007669"/>
    <property type="project" value="InterPro"/>
</dbReference>
<dbReference type="EMBL" id="JAPWTK010000017">
    <property type="protein sequence ID" value="KAJ8958498.1"/>
    <property type="molecule type" value="Genomic_DNA"/>
</dbReference>
<evidence type="ECO:0000313" key="5">
    <source>
        <dbReference type="EMBL" id="KAJ8958498.1"/>
    </source>
</evidence>
<evidence type="ECO:0000256" key="1">
    <source>
        <dbReference type="ARBA" id="ARBA00010790"/>
    </source>
</evidence>
<dbReference type="SUPFAM" id="SSF51905">
    <property type="entry name" value="FAD/NAD(P)-binding domain"/>
    <property type="match status" value="1"/>
</dbReference>
<proteinExistence type="inferred from homology"/>
<comment type="cofactor">
    <cofactor evidence="2">
        <name>FAD</name>
        <dbReference type="ChEBI" id="CHEBI:57692"/>
    </cofactor>
</comment>